<dbReference type="STRING" id="2035.RU06_09540"/>
<feature type="region of interest" description="Disordered" evidence="1">
    <location>
        <begin position="1"/>
        <end position="20"/>
    </location>
</feature>
<gene>
    <name evidence="2" type="ORF">EDF64_101198</name>
</gene>
<reference evidence="2 3" key="1">
    <citation type="submission" date="2019-03" db="EMBL/GenBank/DDBJ databases">
        <title>Genomic analyses of the natural microbiome of Caenorhabditis elegans.</title>
        <authorList>
            <person name="Samuel B."/>
        </authorList>
    </citation>
    <scope>NUCLEOTIDE SEQUENCE [LARGE SCALE GENOMIC DNA]</scope>
    <source>
        <strain evidence="2 3">JUb65</strain>
    </source>
</reference>
<evidence type="ECO:0000313" key="2">
    <source>
        <dbReference type="EMBL" id="TDN46336.1"/>
    </source>
</evidence>
<evidence type="ECO:0000256" key="1">
    <source>
        <dbReference type="SAM" id="MobiDB-lite"/>
    </source>
</evidence>
<protein>
    <submittedName>
        <fullName evidence="2">Uncharacterized protein</fullName>
    </submittedName>
</protein>
<comment type="caution">
    <text evidence="2">The sequence shown here is derived from an EMBL/GenBank/DDBJ whole genome shotgun (WGS) entry which is preliminary data.</text>
</comment>
<dbReference type="AlphaFoldDB" id="A0A4R6DN01"/>
<accession>A0A4R6DN01</accession>
<organism evidence="2 3">
    <name type="scientific">Curtobacterium flaccumfaciens</name>
    <dbReference type="NCBI Taxonomy" id="2035"/>
    <lineage>
        <taxon>Bacteria</taxon>
        <taxon>Bacillati</taxon>
        <taxon>Actinomycetota</taxon>
        <taxon>Actinomycetes</taxon>
        <taxon>Micrococcales</taxon>
        <taxon>Microbacteriaceae</taxon>
        <taxon>Curtobacterium</taxon>
    </lineage>
</organism>
<proteinExistence type="predicted"/>
<dbReference type="Proteomes" id="UP000295764">
    <property type="component" value="Unassembled WGS sequence"/>
</dbReference>
<sequence>MPDQGPDVGPSPYGDGMHHPTPAYAVPFTIDRSLAPRRYDLVNIGDEPVDGLTLTHLGNGYCPPLAVRRLEPGRGLSIAVFGADPADTGVVVVRWRRPDRSEYLWRMSLVGDGRAA</sequence>
<name>A0A4R6DN01_9MICO</name>
<evidence type="ECO:0000313" key="3">
    <source>
        <dbReference type="Proteomes" id="UP000295764"/>
    </source>
</evidence>
<dbReference type="EMBL" id="SNVW01000001">
    <property type="protein sequence ID" value="TDN46336.1"/>
    <property type="molecule type" value="Genomic_DNA"/>
</dbReference>